<dbReference type="EMBL" id="BSTK01000005">
    <property type="protein sequence ID" value="GLY85773.1"/>
    <property type="molecule type" value="Genomic_DNA"/>
</dbReference>
<feature type="domain" description="Beta-lactamase-related" evidence="1">
    <location>
        <begin position="27"/>
        <end position="91"/>
    </location>
</feature>
<protein>
    <recommendedName>
        <fullName evidence="1">Beta-lactamase-related domain-containing protein</fullName>
    </recommendedName>
</protein>
<organism evidence="2 3">
    <name type="scientific">Actinoallomurus iriomotensis</name>
    <dbReference type="NCBI Taxonomy" id="478107"/>
    <lineage>
        <taxon>Bacteria</taxon>
        <taxon>Bacillati</taxon>
        <taxon>Actinomycetota</taxon>
        <taxon>Actinomycetes</taxon>
        <taxon>Streptosporangiales</taxon>
        <taxon>Thermomonosporaceae</taxon>
        <taxon>Actinoallomurus</taxon>
    </lineage>
</organism>
<evidence type="ECO:0000313" key="2">
    <source>
        <dbReference type="EMBL" id="GLY85773.1"/>
    </source>
</evidence>
<dbReference type="InterPro" id="IPR012338">
    <property type="entry name" value="Beta-lactam/transpept-like"/>
</dbReference>
<sequence length="100" mass="10858">MTRNHLPGGADLEEYGRPVFAEVSYAGIGFGLGFAVVEDAAKTKSLTSKGEYNWGGAASTAFWVDPAEELTVVFLTQLLPSNTHPIRTRLKQLVYQALVD</sequence>
<dbReference type="AlphaFoldDB" id="A0A9W6S205"/>
<dbReference type="RefSeq" id="WP_285572933.1">
    <property type="nucleotide sequence ID" value="NZ_BSTK01000005.1"/>
</dbReference>
<dbReference type="Proteomes" id="UP001165074">
    <property type="component" value="Unassembled WGS sequence"/>
</dbReference>
<dbReference type="InterPro" id="IPR001466">
    <property type="entry name" value="Beta-lactam-related"/>
</dbReference>
<gene>
    <name evidence="2" type="ORF">Airi02_037020</name>
</gene>
<name>A0A9W6S205_9ACTN</name>
<dbReference type="PANTHER" id="PTHR43283">
    <property type="entry name" value="BETA-LACTAMASE-RELATED"/>
    <property type="match status" value="1"/>
</dbReference>
<reference evidence="2" key="1">
    <citation type="submission" date="2023-03" db="EMBL/GenBank/DDBJ databases">
        <title>Actinoallomurus iriomotensis NBRC 103684.</title>
        <authorList>
            <person name="Ichikawa N."/>
            <person name="Sato H."/>
            <person name="Tonouchi N."/>
        </authorList>
    </citation>
    <scope>NUCLEOTIDE SEQUENCE</scope>
    <source>
        <strain evidence="2">NBRC 103684</strain>
    </source>
</reference>
<evidence type="ECO:0000259" key="1">
    <source>
        <dbReference type="Pfam" id="PF00144"/>
    </source>
</evidence>
<proteinExistence type="predicted"/>
<dbReference type="InterPro" id="IPR050789">
    <property type="entry name" value="Diverse_Enzym_Activities"/>
</dbReference>
<evidence type="ECO:0000313" key="3">
    <source>
        <dbReference type="Proteomes" id="UP001165074"/>
    </source>
</evidence>
<dbReference type="Gene3D" id="3.40.710.10">
    <property type="entry name" value="DD-peptidase/beta-lactamase superfamily"/>
    <property type="match status" value="1"/>
</dbReference>
<dbReference type="SUPFAM" id="SSF56601">
    <property type="entry name" value="beta-lactamase/transpeptidase-like"/>
    <property type="match status" value="1"/>
</dbReference>
<comment type="caution">
    <text evidence="2">The sequence shown here is derived from an EMBL/GenBank/DDBJ whole genome shotgun (WGS) entry which is preliminary data.</text>
</comment>
<accession>A0A9W6S205</accession>
<keyword evidence="3" id="KW-1185">Reference proteome</keyword>
<dbReference type="Pfam" id="PF00144">
    <property type="entry name" value="Beta-lactamase"/>
    <property type="match status" value="1"/>
</dbReference>
<dbReference type="PANTHER" id="PTHR43283:SF3">
    <property type="entry name" value="BETA-LACTAMASE FAMILY PROTEIN (AFU_ORTHOLOGUE AFUA_5G07500)"/>
    <property type="match status" value="1"/>
</dbReference>